<keyword evidence="21" id="KW-1185">Reference proteome</keyword>
<dbReference type="AlphaFoldDB" id="Q1Q5S5"/>
<comment type="pathway">
    <text evidence="3 13">Cofactor biosynthesis; riboflavin biosynthesis; 5-amino-6-(D-ribitylamino)uracil from GTP: step 3/4.</text>
</comment>
<evidence type="ECO:0000256" key="2">
    <source>
        <dbReference type="ARBA" id="ARBA00004882"/>
    </source>
</evidence>
<comment type="cofactor">
    <cofactor evidence="13 16">
        <name>Zn(2+)</name>
        <dbReference type="ChEBI" id="CHEBI:29105"/>
    </cofactor>
    <text evidence="13 16">Binds 1 zinc ion.</text>
</comment>
<gene>
    <name evidence="18" type="primary">ribD</name>
    <name evidence="19" type="ORF">KsCSTR_29240</name>
    <name evidence="20" type="ORF">KSMBR1_3763</name>
    <name evidence="18" type="ORF">kuste4612</name>
</gene>
<evidence type="ECO:0000256" key="10">
    <source>
        <dbReference type="ARBA" id="ARBA00022857"/>
    </source>
</evidence>
<dbReference type="GO" id="GO:0008835">
    <property type="term" value="F:diaminohydroxyphosphoribosylaminopyrimidine deaminase activity"/>
    <property type="evidence" value="ECO:0007669"/>
    <property type="project" value="UniProtKB-EC"/>
</dbReference>
<dbReference type="NCBIfam" id="TIGR00227">
    <property type="entry name" value="ribD_Cterm"/>
    <property type="match status" value="1"/>
</dbReference>
<evidence type="ECO:0000256" key="1">
    <source>
        <dbReference type="ARBA" id="ARBA00002151"/>
    </source>
</evidence>
<feature type="binding site" evidence="15">
    <location>
        <position position="201"/>
    </location>
    <ligand>
        <name>NADP(+)</name>
        <dbReference type="ChEBI" id="CHEBI:58349"/>
    </ligand>
</feature>
<dbReference type="GO" id="GO:0050661">
    <property type="term" value="F:NADP binding"/>
    <property type="evidence" value="ECO:0007669"/>
    <property type="project" value="InterPro"/>
</dbReference>
<dbReference type="InterPro" id="IPR050765">
    <property type="entry name" value="Riboflavin_Biosynth_HTPR"/>
</dbReference>
<dbReference type="PROSITE" id="PS00903">
    <property type="entry name" value="CYT_DCMP_DEAMINASES_1"/>
    <property type="match status" value="1"/>
</dbReference>
<comment type="function">
    <text evidence="1 13">Converts 2,5-diamino-6-(ribosylamino)-4(3h)-pyrimidinone 5'-phosphate into 5-amino-6-(ribosylamino)-2,4(1h,3h)-pyrimidinedione 5'-phosphate.</text>
</comment>
<reference evidence="20" key="4">
    <citation type="submission" date="2017-10" db="EMBL/GenBank/DDBJ databases">
        <authorList>
            <person name="Banno H."/>
            <person name="Chua N.-H."/>
        </authorList>
    </citation>
    <scope>NUCLEOTIDE SEQUENCE [LARGE SCALE GENOMIC DNA]</scope>
    <source>
        <strain evidence="20">Kuenenia_mbr1_ru-nijmegen</strain>
    </source>
</reference>
<dbReference type="RefSeq" id="WP_230405658.1">
    <property type="nucleotide sequence ID" value="NZ_CP049055.1"/>
</dbReference>
<dbReference type="InterPro" id="IPR004794">
    <property type="entry name" value="Eubact_RibD"/>
</dbReference>
<dbReference type="GO" id="GO:0009231">
    <property type="term" value="P:riboflavin biosynthetic process"/>
    <property type="evidence" value="ECO:0007669"/>
    <property type="project" value="UniProtKB-UniPathway"/>
</dbReference>
<dbReference type="UniPathway" id="UPA00275">
    <property type="reaction ID" value="UER00401"/>
</dbReference>
<keyword evidence="8 13" id="KW-0378">Hydrolase</keyword>
<keyword evidence="9 13" id="KW-0862">Zinc</keyword>
<dbReference type="GO" id="GO:0008703">
    <property type="term" value="F:5-amino-6-(5-phosphoribosylamino)uracil reductase activity"/>
    <property type="evidence" value="ECO:0007669"/>
    <property type="project" value="UniProtKB-EC"/>
</dbReference>
<reference evidence="18" key="1">
    <citation type="journal article" date="2006" name="Nature">
        <title>Deciphering the evolution and metabolism of an anammox bacterium from a community genome.</title>
        <authorList>
            <person name="Strous M."/>
            <person name="Pelletier E."/>
            <person name="Mangenot S."/>
            <person name="Rattei T."/>
            <person name="Lehner A."/>
            <person name="Taylor M.W."/>
            <person name="Horn M."/>
            <person name="Daims H."/>
            <person name="Bartol-Mavel D."/>
            <person name="Wincker P."/>
            <person name="Barbe V."/>
            <person name="Fonknechten N."/>
            <person name="Vallenet D."/>
            <person name="Segurens B."/>
            <person name="Schenowitz-Truong C."/>
            <person name="Medigue C."/>
            <person name="Collingro A."/>
            <person name="Snel B."/>
            <person name="Dutilh B.E."/>
            <person name="OpDenCamp H.J.M."/>
            <person name="vanDerDrift C."/>
            <person name="Cirpus I."/>
            <person name="vanDePas-Schoonen K.T."/>
            <person name="Harhangi H.R."/>
            <person name="vanNiftrik L."/>
            <person name="Schmid M."/>
            <person name="Keltjens J."/>
            <person name="vanDeVossenberg J."/>
            <person name="Kartal B."/>
            <person name="Meier H."/>
            <person name="Frishman D."/>
            <person name="Huynen M.A."/>
            <person name="Mewes H."/>
            <person name="Weissenbach J."/>
            <person name="Jetten M.S.M."/>
            <person name="Wagner M."/>
            <person name="LePaslier D."/>
        </authorList>
    </citation>
    <scope>NUCLEOTIDE SEQUENCE</scope>
</reference>
<evidence type="ECO:0000313" key="21">
    <source>
        <dbReference type="Proteomes" id="UP000221734"/>
    </source>
</evidence>
<feature type="binding site" evidence="16">
    <location>
        <position position="55"/>
    </location>
    <ligand>
        <name>Zn(2+)</name>
        <dbReference type="ChEBI" id="CHEBI:29105"/>
        <note>catalytic</note>
    </ligand>
</feature>
<keyword evidence="12" id="KW-0511">Multifunctional enzyme</keyword>
<reference evidence="19 22" key="5">
    <citation type="submission" date="2020-02" db="EMBL/GenBank/DDBJ databases">
        <title>Newly sequenced genome of strain CSTR1 showed variability in Candidatus Kuenenia stuttgartiensis genomes.</title>
        <authorList>
            <person name="Ding C."/>
            <person name="Adrian L."/>
        </authorList>
    </citation>
    <scope>NUCLEOTIDE SEQUENCE [LARGE SCALE GENOMIC DNA]</scope>
    <source>
        <strain evidence="19 22">CSTR1</strain>
    </source>
</reference>
<keyword evidence="7 13" id="KW-0479">Metal-binding</keyword>
<dbReference type="SUPFAM" id="SSF53597">
    <property type="entry name" value="Dihydrofolate reductase-like"/>
    <property type="match status" value="1"/>
</dbReference>
<proteinExistence type="inferred from homology"/>
<evidence type="ECO:0000256" key="11">
    <source>
        <dbReference type="ARBA" id="ARBA00023002"/>
    </source>
</evidence>
<dbReference type="InterPro" id="IPR016193">
    <property type="entry name" value="Cytidine_deaminase-like"/>
</dbReference>
<feature type="domain" description="CMP/dCMP-type deaminase" evidence="17">
    <location>
        <begin position="6"/>
        <end position="128"/>
    </location>
</feature>
<feature type="binding site" evidence="15">
    <location>
        <position position="212"/>
    </location>
    <ligand>
        <name>substrate</name>
    </ligand>
</feature>
<sequence>MPLMKEHDEEYMTLALELAEKGRGMVEPNPMVGAVIVKNNEIVGKGYHKNYGGAHAEIHAINEGGVNCKGATLYVTMEPCAHYGKTAPCAAAIILAGIAKVVTTCVDPNPVTSGKGVKQLQAAGITVRMGVMEDQAKKLNAPFFKLIQKGMPYIIVKWAMSIDGKIATVTGDSKWITSEESRRYVHTLRSQVDGVMVGINTVLKDDPLLTCRFNGGRNPKRIIIDSRASLPLTSALIRTVQQSEIIIAVSKNAPQKKVEILRQSGCRVIETNGDYDHVDLKELFLKLGSMRLTNIMVEGGSKIITSLLKERLADKIIVFIAPIIIGGCGDTSPVLGKGVENVCDALKIREVRHYRFSDDIVVEGLLN</sequence>
<dbReference type="InterPro" id="IPR002125">
    <property type="entry name" value="CMP_dCMP_dom"/>
</dbReference>
<dbReference type="FunFam" id="3.40.140.10:FF:000025">
    <property type="entry name" value="Riboflavin biosynthesis protein RibD"/>
    <property type="match status" value="1"/>
</dbReference>
<evidence type="ECO:0000313" key="22">
    <source>
        <dbReference type="Proteomes" id="UP000501926"/>
    </source>
</evidence>
<evidence type="ECO:0000259" key="17">
    <source>
        <dbReference type="PROSITE" id="PS51747"/>
    </source>
</evidence>
<name>Q1Q5S5_KUEST</name>
<dbReference type="InterPro" id="IPR011549">
    <property type="entry name" value="RibD_C"/>
</dbReference>
<dbReference type="Proteomes" id="UP000501926">
    <property type="component" value="Chromosome"/>
</dbReference>
<organism evidence="18">
    <name type="scientific">Kuenenia stuttgartiensis</name>
    <dbReference type="NCBI Taxonomy" id="174633"/>
    <lineage>
        <taxon>Bacteria</taxon>
        <taxon>Pseudomonadati</taxon>
        <taxon>Planctomycetota</taxon>
        <taxon>Candidatus Brocadiia</taxon>
        <taxon>Candidatus Brocadiales</taxon>
        <taxon>Candidatus Brocadiaceae</taxon>
        <taxon>Candidatus Kuenenia</taxon>
    </lineage>
</organism>
<feature type="binding site" evidence="16">
    <location>
        <position position="89"/>
    </location>
    <ligand>
        <name>Zn(2+)</name>
        <dbReference type="ChEBI" id="CHEBI:29105"/>
        <note>catalytic</note>
    </ligand>
</feature>
<evidence type="ECO:0000256" key="7">
    <source>
        <dbReference type="ARBA" id="ARBA00022723"/>
    </source>
</evidence>
<feature type="binding site" evidence="15">
    <location>
        <begin position="300"/>
        <end position="306"/>
    </location>
    <ligand>
        <name>NADP(+)</name>
        <dbReference type="ChEBI" id="CHEBI:58349"/>
    </ligand>
</feature>
<comment type="similarity">
    <text evidence="5 13">In the C-terminal section; belongs to the HTP reductase family.</text>
</comment>
<evidence type="ECO:0000256" key="13">
    <source>
        <dbReference type="PIRNR" id="PIRNR006769"/>
    </source>
</evidence>
<keyword evidence="6 13" id="KW-0686">Riboflavin biosynthesis</keyword>
<dbReference type="PROSITE" id="PS51747">
    <property type="entry name" value="CYT_DCMP_DEAMINASES_2"/>
    <property type="match status" value="1"/>
</dbReference>
<dbReference type="EC" id="3.5.4.26" evidence="13"/>
<evidence type="ECO:0000256" key="14">
    <source>
        <dbReference type="PIRSR" id="PIRSR006769-1"/>
    </source>
</evidence>
<dbReference type="EMBL" id="CT573071">
    <property type="protein sequence ID" value="CAJ75374.1"/>
    <property type="molecule type" value="Genomic_DNA"/>
</dbReference>
<evidence type="ECO:0000313" key="18">
    <source>
        <dbReference type="EMBL" id="CAJ75374.1"/>
    </source>
</evidence>
<evidence type="ECO:0000256" key="12">
    <source>
        <dbReference type="ARBA" id="ARBA00023268"/>
    </source>
</evidence>
<evidence type="ECO:0000256" key="15">
    <source>
        <dbReference type="PIRSR" id="PIRSR006769-2"/>
    </source>
</evidence>
<feature type="binding site" evidence="15">
    <location>
        <position position="175"/>
    </location>
    <ligand>
        <name>NADP(+)</name>
        <dbReference type="ChEBI" id="CHEBI:58349"/>
    </ligand>
</feature>
<dbReference type="PANTHER" id="PTHR38011:SF7">
    <property type="entry name" value="2,5-DIAMINO-6-RIBOSYLAMINO-4(3H)-PYRIMIDINONE 5'-PHOSPHATE REDUCTASE"/>
    <property type="match status" value="1"/>
</dbReference>
<comment type="pathway">
    <text evidence="2 13">Cofactor biosynthesis; riboflavin biosynthesis; 5-amino-6-(D-ribitylamino)uracil from GTP: step 2/4.</text>
</comment>
<keyword evidence="10 13" id="KW-0521">NADP</keyword>
<feature type="binding site" evidence="16">
    <location>
        <position position="80"/>
    </location>
    <ligand>
        <name>Zn(2+)</name>
        <dbReference type="ChEBI" id="CHEBI:29105"/>
        <note>catalytic</note>
    </ligand>
</feature>
<dbReference type="EMBL" id="LT934425">
    <property type="protein sequence ID" value="SOH06236.1"/>
    <property type="molecule type" value="Genomic_DNA"/>
</dbReference>
<dbReference type="EC" id="1.1.1.193" evidence="13"/>
<dbReference type="Pfam" id="PF01872">
    <property type="entry name" value="RibD_C"/>
    <property type="match status" value="1"/>
</dbReference>
<dbReference type="InterPro" id="IPR024072">
    <property type="entry name" value="DHFR-like_dom_sf"/>
</dbReference>
<feature type="binding site" evidence="15">
    <location>
        <position position="173"/>
    </location>
    <ligand>
        <name>substrate</name>
    </ligand>
</feature>
<dbReference type="EMBL" id="CP049055">
    <property type="protein sequence ID" value="QII12303.1"/>
    <property type="molecule type" value="Genomic_DNA"/>
</dbReference>
<evidence type="ECO:0000256" key="4">
    <source>
        <dbReference type="ARBA" id="ARBA00005259"/>
    </source>
</evidence>
<evidence type="ECO:0000256" key="16">
    <source>
        <dbReference type="PIRSR" id="PIRSR006769-3"/>
    </source>
</evidence>
<protein>
    <recommendedName>
        <fullName evidence="13">Riboflavin biosynthesis protein RibD</fullName>
    </recommendedName>
    <domain>
        <recommendedName>
            <fullName evidence="13">Diaminohydroxyphosphoribosylaminopyrimidine deaminase</fullName>
            <shortName evidence="13">DRAP deaminase</shortName>
            <ecNumber evidence="13">3.5.4.26</ecNumber>
        </recommendedName>
        <alternativeName>
            <fullName evidence="13">Riboflavin-specific deaminase</fullName>
        </alternativeName>
    </domain>
    <domain>
        <recommendedName>
            <fullName evidence="13">5-amino-6-(5-phosphoribosylamino)uracil reductase</fullName>
            <ecNumber evidence="13">1.1.1.193</ecNumber>
        </recommendedName>
        <alternativeName>
            <fullName evidence="13">HTP reductase</fullName>
        </alternativeName>
    </domain>
</protein>
<dbReference type="PANTHER" id="PTHR38011">
    <property type="entry name" value="DIHYDROFOLATE REDUCTASE FAMILY PROTEIN (AFU_ORTHOLOGUE AFUA_8G06820)"/>
    <property type="match status" value="1"/>
</dbReference>
<dbReference type="KEGG" id="kst:KSMBR1_3763"/>
<dbReference type="NCBIfam" id="TIGR00326">
    <property type="entry name" value="eubact_ribD"/>
    <property type="match status" value="1"/>
</dbReference>
<feature type="binding site" evidence="15">
    <location>
        <position position="209"/>
    </location>
    <ligand>
        <name>substrate</name>
    </ligand>
</feature>
<keyword evidence="11 13" id="KW-0560">Oxidoreductase</keyword>
<comment type="catalytic activity">
    <reaction evidence="13">
        <text>2,5-diamino-6-hydroxy-4-(5-phosphoribosylamino)-pyrimidine + H2O + H(+) = 5-amino-6-(5-phospho-D-ribosylamino)uracil + NH4(+)</text>
        <dbReference type="Rhea" id="RHEA:21868"/>
        <dbReference type="ChEBI" id="CHEBI:15377"/>
        <dbReference type="ChEBI" id="CHEBI:15378"/>
        <dbReference type="ChEBI" id="CHEBI:28938"/>
        <dbReference type="ChEBI" id="CHEBI:58453"/>
        <dbReference type="ChEBI" id="CHEBI:58614"/>
        <dbReference type="EC" id="3.5.4.26"/>
    </reaction>
</comment>
<reference evidence="21" key="3">
    <citation type="submission" date="2017-10" db="EMBL/GenBank/DDBJ databases">
        <authorList>
            <person name="Frank J."/>
        </authorList>
    </citation>
    <scope>NUCLEOTIDE SEQUENCE [LARGE SCALE GENOMIC DNA]</scope>
</reference>
<dbReference type="Gene3D" id="3.40.140.10">
    <property type="entry name" value="Cytidine Deaminase, domain 2"/>
    <property type="match status" value="1"/>
</dbReference>
<evidence type="ECO:0000313" key="20">
    <source>
        <dbReference type="EMBL" id="SOH06236.1"/>
    </source>
</evidence>
<dbReference type="Gene3D" id="3.40.430.10">
    <property type="entry name" value="Dihydrofolate Reductase, subunit A"/>
    <property type="match status" value="1"/>
</dbReference>
<dbReference type="GO" id="GO:0008270">
    <property type="term" value="F:zinc ion binding"/>
    <property type="evidence" value="ECO:0007669"/>
    <property type="project" value="InterPro"/>
</dbReference>
<feature type="binding site" evidence="15">
    <location>
        <position position="226"/>
    </location>
    <ligand>
        <name>NADP(+)</name>
        <dbReference type="ChEBI" id="CHEBI:58349"/>
    </ligand>
</feature>
<dbReference type="CDD" id="cd01284">
    <property type="entry name" value="Riboflavin_deaminase-reductase"/>
    <property type="match status" value="1"/>
</dbReference>
<dbReference type="InterPro" id="IPR016192">
    <property type="entry name" value="APOBEC/CMP_deaminase_Zn-bd"/>
</dbReference>
<comment type="catalytic activity">
    <reaction evidence="13">
        <text>5-amino-6-(5-phospho-D-ribitylamino)uracil + NADP(+) = 5-amino-6-(5-phospho-D-ribosylamino)uracil + NADPH + H(+)</text>
        <dbReference type="Rhea" id="RHEA:17845"/>
        <dbReference type="ChEBI" id="CHEBI:15378"/>
        <dbReference type="ChEBI" id="CHEBI:57783"/>
        <dbReference type="ChEBI" id="CHEBI:58349"/>
        <dbReference type="ChEBI" id="CHEBI:58421"/>
        <dbReference type="ChEBI" id="CHEBI:58453"/>
        <dbReference type="EC" id="1.1.1.193"/>
    </reaction>
</comment>
<dbReference type="Pfam" id="PF00383">
    <property type="entry name" value="dCMP_cyt_deam_1"/>
    <property type="match status" value="1"/>
</dbReference>
<evidence type="ECO:0000256" key="5">
    <source>
        <dbReference type="ARBA" id="ARBA00007417"/>
    </source>
</evidence>
<feature type="binding site" evidence="15">
    <location>
        <position position="205"/>
    </location>
    <ligand>
        <name>NADP(+)</name>
        <dbReference type="ChEBI" id="CHEBI:58349"/>
    </ligand>
</feature>
<dbReference type="InterPro" id="IPR002734">
    <property type="entry name" value="RibDG_C"/>
</dbReference>
<feature type="binding site" evidence="15">
    <location>
        <position position="189"/>
    </location>
    <ligand>
        <name>substrate</name>
    </ligand>
</feature>
<accession>Q1Q5S5</accession>
<comment type="similarity">
    <text evidence="4 13">In the N-terminal section; belongs to the cytidine and deoxycytidylate deaminase family.</text>
</comment>
<dbReference type="Proteomes" id="UP000221734">
    <property type="component" value="Chromosome Kuenenia_stuttgartiensis_MBR1"/>
</dbReference>
<evidence type="ECO:0000313" key="19">
    <source>
        <dbReference type="EMBL" id="QII12303.1"/>
    </source>
</evidence>
<evidence type="ECO:0000256" key="3">
    <source>
        <dbReference type="ARBA" id="ARBA00004910"/>
    </source>
</evidence>
<dbReference type="PIRSF" id="PIRSF006769">
    <property type="entry name" value="RibD"/>
    <property type="match status" value="1"/>
</dbReference>
<evidence type="ECO:0000256" key="9">
    <source>
        <dbReference type="ARBA" id="ARBA00022833"/>
    </source>
</evidence>
<feature type="binding site" evidence="15">
    <location>
        <position position="159"/>
    </location>
    <ligand>
        <name>NADP(+)</name>
        <dbReference type="ChEBI" id="CHEBI:58349"/>
    </ligand>
</feature>
<feature type="active site" description="Proton donor" evidence="14">
    <location>
        <position position="57"/>
    </location>
</feature>
<feature type="binding site" evidence="15">
    <location>
        <position position="298"/>
    </location>
    <ligand>
        <name>substrate</name>
    </ligand>
</feature>
<evidence type="ECO:0000256" key="6">
    <source>
        <dbReference type="ARBA" id="ARBA00022619"/>
    </source>
</evidence>
<evidence type="ECO:0000256" key="8">
    <source>
        <dbReference type="ARBA" id="ARBA00022801"/>
    </source>
</evidence>
<dbReference type="SUPFAM" id="SSF53927">
    <property type="entry name" value="Cytidine deaminase-like"/>
    <property type="match status" value="1"/>
</dbReference>
<reference evidence="18" key="2">
    <citation type="submission" date="2006-01" db="EMBL/GenBank/DDBJ databases">
        <authorList>
            <person name="Genoscope"/>
        </authorList>
    </citation>
    <scope>NUCLEOTIDE SEQUENCE</scope>
</reference>